<organism evidence="4 5">
    <name type="scientific">Saccharothrix ecbatanensis</name>
    <dbReference type="NCBI Taxonomy" id="1105145"/>
    <lineage>
        <taxon>Bacteria</taxon>
        <taxon>Bacillati</taxon>
        <taxon>Actinomycetota</taxon>
        <taxon>Actinomycetes</taxon>
        <taxon>Pseudonocardiales</taxon>
        <taxon>Pseudonocardiaceae</taxon>
        <taxon>Saccharothrix</taxon>
    </lineage>
</organism>
<dbReference type="Pfam" id="PF13111">
    <property type="entry name" value="pPIWI_RE_X"/>
    <property type="match status" value="1"/>
</dbReference>
<proteinExistence type="predicted"/>
<dbReference type="RefSeq" id="WP_184928795.1">
    <property type="nucleotide sequence ID" value="NZ_JACHMO010000001.1"/>
</dbReference>
<dbReference type="InterPro" id="IPR040496">
    <property type="entry name" value="MID_pPIWI_RE"/>
</dbReference>
<dbReference type="InterPro" id="IPR024996">
    <property type="entry name" value="RNaseH_pPIWI_RE"/>
</dbReference>
<feature type="domain" description="pPIWI-RE module N-terminal" evidence="2">
    <location>
        <begin position="10"/>
        <end position="417"/>
    </location>
</feature>
<dbReference type="Pfam" id="PF13032">
    <property type="entry name" value="RNaseH_pPIWI_RE"/>
    <property type="match status" value="1"/>
</dbReference>
<reference evidence="4 5" key="1">
    <citation type="submission" date="2020-08" db="EMBL/GenBank/DDBJ databases">
        <title>Sequencing the genomes of 1000 actinobacteria strains.</title>
        <authorList>
            <person name="Klenk H.-P."/>
        </authorList>
    </citation>
    <scope>NUCLEOTIDE SEQUENCE [LARGE SCALE GENOMIC DNA]</scope>
    <source>
        <strain evidence="4 5">DSM 45486</strain>
    </source>
</reference>
<accession>A0A7W9HVP9</accession>
<sequence>MKYEKITLAAYQPSGEQWLNTFRTVKFGDDWRDEALALHRLGRERVDDPATLPIDQLNELFRTVAPGVVATARGAATNSSTPWLYAEHDVPVNLVAAVVNTWAFTLGPYRPHPDPSRRLEIEESVLKVATALSTSIPEWEDEVVDLTASGISQGGTAVPDRRLYQLLPEVLAAHLASQPSVLTSRFRVVTRAQGTELVSWPPVSKRRKGRDWFYSLVIGITVHTVPFSPVFRVHVTTGIRRWVTEDSVSVPRDRGVEALFAVAPPWSTEHRHTPRMSSNFLARDGVNSVVRWRRGSLATLLPDLDIMRQYPSAAEVAANPRRWLVGVSGVQAGVVYRHGLGDHEIETGIGPDERAELDRWVEDNLRPWFQRTSDMVRTGHAVKPALRVEKRLSREETREEVDRRMAPARRAALARALDGVPFKVDIRWQTERTRDHLVAAFCALLDLPTPDFGPKGDAAWVWTEDGVGVEMVCHEFDVTAASALAGAKKGADRRKHITSEIKHRRALVRGLFDRDLNPVQEAGVVLVELHGENSFVKAGTDPKTAIRLGCASAGRLSQFIERLDDGEGLAHRARMACLDGLRQLGAVTTAPPRLGGLPDGMWMVGVWTARRRARDVTRHAHRELVVVRVEPQDGHYRVEGWHDGQKRWLPYRQYLLCMPDIVAVRPGFKHRPTNGLKDGQASTQRQVRSVLYQLRNRPTALMVNSENMRLWWPGVRNSELERDMVAFGTEPPQRLAILGADLRLILIRTGGSRTEVPQWYAMAPERDAAGFSAGIWRPEKTVTDNRVFASTAEVPHTVKGMNRRTRKVLPSDTNTTTPTKHMWNPRYVEITVAGCLSSAALEAAGRTGEPDDPATWAALAHQQRYVDDYVPLSQPAVLHWAKLVEEYVLPTDPL</sequence>
<dbReference type="InterPro" id="IPR025085">
    <property type="entry name" value="pPIWI_RE_X"/>
</dbReference>
<dbReference type="Proteomes" id="UP000552097">
    <property type="component" value="Unassembled WGS sequence"/>
</dbReference>
<dbReference type="AlphaFoldDB" id="A0A7W9HVP9"/>
<name>A0A7W9HVP9_9PSEU</name>
<gene>
    <name evidence="4" type="ORF">F4560_008739</name>
</gene>
<evidence type="ECO:0000259" key="3">
    <source>
        <dbReference type="Pfam" id="PF18157"/>
    </source>
</evidence>
<keyword evidence="5" id="KW-1185">Reference proteome</keyword>
<evidence type="ECO:0008006" key="6">
    <source>
        <dbReference type="Google" id="ProtNLM"/>
    </source>
</evidence>
<dbReference type="Pfam" id="PF18157">
    <property type="entry name" value="MID_pPIWI_RE"/>
    <property type="match status" value="1"/>
</dbReference>
<comment type="caution">
    <text evidence="4">The sequence shown here is derived from an EMBL/GenBank/DDBJ whole genome shotgun (WGS) entry which is preliminary data.</text>
</comment>
<evidence type="ECO:0000313" key="5">
    <source>
        <dbReference type="Proteomes" id="UP000552097"/>
    </source>
</evidence>
<protein>
    <recommendedName>
        <fullName evidence="6">DUF3893 domain-containing protein</fullName>
    </recommendedName>
</protein>
<evidence type="ECO:0000259" key="1">
    <source>
        <dbReference type="Pfam" id="PF13032"/>
    </source>
</evidence>
<evidence type="ECO:0000259" key="2">
    <source>
        <dbReference type="Pfam" id="PF13111"/>
    </source>
</evidence>
<dbReference type="EMBL" id="JACHMO010000001">
    <property type="protein sequence ID" value="MBB5808971.1"/>
    <property type="molecule type" value="Genomic_DNA"/>
</dbReference>
<evidence type="ECO:0000313" key="4">
    <source>
        <dbReference type="EMBL" id="MBB5808971.1"/>
    </source>
</evidence>
<feature type="domain" description="pPIWI-RE RNaseH" evidence="1">
    <location>
        <begin position="604"/>
        <end position="890"/>
    </location>
</feature>
<feature type="domain" description="Prokaryotic pPIWI-RE MID" evidence="3">
    <location>
        <begin position="493"/>
        <end position="590"/>
    </location>
</feature>